<evidence type="ECO:0000256" key="1">
    <source>
        <dbReference type="ARBA" id="ARBA00022884"/>
    </source>
</evidence>
<dbReference type="PROSITE" id="PS50994">
    <property type="entry name" value="INTEGRASE"/>
    <property type="match status" value="1"/>
</dbReference>
<dbReference type="PANTHER" id="PTHR46791">
    <property type="entry name" value="EXPRESSED PROTEIN"/>
    <property type="match status" value="1"/>
</dbReference>
<keyword evidence="5" id="KW-1185">Reference proteome</keyword>
<dbReference type="InterPro" id="IPR001584">
    <property type="entry name" value="Integrase_cat-core"/>
</dbReference>
<dbReference type="EMBL" id="NHYE01000877">
    <property type="protein sequence ID" value="PPR02048.1"/>
    <property type="molecule type" value="Genomic_DNA"/>
</dbReference>
<dbReference type="GO" id="GO:0005634">
    <property type="term" value="C:nucleus"/>
    <property type="evidence" value="ECO:0007669"/>
    <property type="project" value="UniProtKB-ARBA"/>
</dbReference>
<evidence type="ECO:0000313" key="4">
    <source>
        <dbReference type="EMBL" id="PPR02048.1"/>
    </source>
</evidence>
<dbReference type="STRING" id="231916.A0A409YGC8"/>
<dbReference type="OrthoDB" id="2686689at2759"/>
<dbReference type="SUPFAM" id="SSF53098">
    <property type="entry name" value="Ribonuclease H-like"/>
    <property type="match status" value="1"/>
</dbReference>
<dbReference type="PANTHER" id="PTHR46791:SF5">
    <property type="entry name" value="CLR5 DOMAIN-CONTAINING PROTEIN-RELATED"/>
    <property type="match status" value="1"/>
</dbReference>
<dbReference type="InterPro" id="IPR058913">
    <property type="entry name" value="Integrase_dom_put"/>
</dbReference>
<protein>
    <recommendedName>
        <fullName evidence="3">Integrase catalytic domain-containing protein</fullName>
    </recommendedName>
</protein>
<reference evidence="4 5" key="1">
    <citation type="journal article" date="2018" name="Evol. Lett.">
        <title>Horizontal gene cluster transfer increased hallucinogenic mushroom diversity.</title>
        <authorList>
            <person name="Reynolds H.T."/>
            <person name="Vijayakumar V."/>
            <person name="Gluck-Thaler E."/>
            <person name="Korotkin H.B."/>
            <person name="Matheny P.B."/>
            <person name="Slot J.C."/>
        </authorList>
    </citation>
    <scope>NUCLEOTIDE SEQUENCE [LARGE SCALE GENOMIC DNA]</scope>
    <source>
        <strain evidence="4 5">SRW20</strain>
    </source>
</reference>
<organism evidence="4 5">
    <name type="scientific">Gymnopilus dilepis</name>
    <dbReference type="NCBI Taxonomy" id="231916"/>
    <lineage>
        <taxon>Eukaryota</taxon>
        <taxon>Fungi</taxon>
        <taxon>Dikarya</taxon>
        <taxon>Basidiomycota</taxon>
        <taxon>Agaricomycotina</taxon>
        <taxon>Agaricomycetes</taxon>
        <taxon>Agaricomycetidae</taxon>
        <taxon>Agaricales</taxon>
        <taxon>Agaricineae</taxon>
        <taxon>Hymenogastraceae</taxon>
        <taxon>Gymnopilus</taxon>
    </lineage>
</organism>
<accession>A0A409YGC8</accession>
<dbReference type="InParanoid" id="A0A409YGC8"/>
<sequence length="704" mass="81109">MSNEVHSSSLDPRPRKSGSTKSSRQEKWVDPSDLEDYLSDDSLEEEFREMQEEFRRESQHTRRQSFPYPEAHSSTKRESTSYTAPPPPPPKKEQPRPRPKTKSSKVRDNNGASQASEVPPTFADRMKEYHTEREIVTRIFAELSHPRNPYQTWANFATRFTTPEERRRQLLRLYHPDKNIDKSSDSARFDNPDRIGAMLLHCDKICKEARFVATSLPNVDEGAVEHSLRQLYAAYRVFVDFNDEWLTPAEIESFKNIILDAAIPLQNHVDFPPPAAHPPIDRTSEGRGRPRYILDLDRAIELHDMDLSWEKIAHAMGVTRATMYNHLRQAGKSTARRPFTDISDEDLDTLVADYSKDHPLTGSVIIRGYLESLGIHVPALRVEESLLRVDDVGASIRWHGTIRRRVYRVRGSNALWHHDGNEKLRPWGFYVHGCIDGHSRLIIYLFCSNNKRAITVERLFLQGVQKYGWPSRARGDFGTENNGVEARMIERWGKAHRAYLRGRSIHNVRIERLWRDVRKDALEFFRVLFLHLQEIGLLDMENSIHRICLFIVFQPRIQRMLDLMIESWNHHRVRTAGNAAPHALFQLSRTEAITRGYWTGDPGDSVEEVDDLYGVDMTAPLPPANEIAEDPSAPSYAEFPDKEAEHEAGLFVNDDEEINLAREALGDYDVLREDGNAGIDVYCDLVFAVLVSDLDVQFLQLRRC</sequence>
<feature type="compositionally biased region" description="Basic and acidic residues" evidence="2">
    <location>
        <begin position="48"/>
        <end position="60"/>
    </location>
</feature>
<evidence type="ECO:0000256" key="2">
    <source>
        <dbReference type="SAM" id="MobiDB-lite"/>
    </source>
</evidence>
<dbReference type="Pfam" id="PF24764">
    <property type="entry name" value="rva_4"/>
    <property type="match status" value="1"/>
</dbReference>
<feature type="domain" description="Integrase catalytic" evidence="3">
    <location>
        <begin position="407"/>
        <end position="589"/>
    </location>
</feature>
<dbReference type="InterPro" id="IPR036397">
    <property type="entry name" value="RNaseH_sf"/>
</dbReference>
<dbReference type="InterPro" id="IPR012337">
    <property type="entry name" value="RNaseH-like_sf"/>
</dbReference>
<evidence type="ECO:0000259" key="3">
    <source>
        <dbReference type="PROSITE" id="PS50994"/>
    </source>
</evidence>
<feature type="compositionally biased region" description="Polar residues" evidence="2">
    <location>
        <begin position="1"/>
        <end position="10"/>
    </location>
</feature>
<comment type="caution">
    <text evidence="4">The sequence shown here is derived from an EMBL/GenBank/DDBJ whole genome shotgun (WGS) entry which is preliminary data.</text>
</comment>
<dbReference type="GO" id="GO:0015074">
    <property type="term" value="P:DNA integration"/>
    <property type="evidence" value="ECO:0007669"/>
    <property type="project" value="InterPro"/>
</dbReference>
<name>A0A409YGC8_9AGAR</name>
<feature type="compositionally biased region" description="Acidic residues" evidence="2">
    <location>
        <begin position="32"/>
        <end position="47"/>
    </location>
</feature>
<dbReference type="Gene3D" id="3.30.420.10">
    <property type="entry name" value="Ribonuclease H-like superfamily/Ribonuclease H"/>
    <property type="match status" value="1"/>
</dbReference>
<dbReference type="AlphaFoldDB" id="A0A409YGC8"/>
<dbReference type="GO" id="GO:0003723">
    <property type="term" value="F:RNA binding"/>
    <property type="evidence" value="ECO:0007669"/>
    <property type="project" value="UniProtKB-KW"/>
</dbReference>
<feature type="region of interest" description="Disordered" evidence="2">
    <location>
        <begin position="1"/>
        <end position="123"/>
    </location>
</feature>
<keyword evidence="1" id="KW-0694">RNA-binding</keyword>
<evidence type="ECO:0000313" key="5">
    <source>
        <dbReference type="Proteomes" id="UP000284706"/>
    </source>
</evidence>
<gene>
    <name evidence="4" type="ORF">CVT26_008726</name>
</gene>
<dbReference type="Proteomes" id="UP000284706">
    <property type="component" value="Unassembled WGS sequence"/>
</dbReference>
<proteinExistence type="predicted"/>